<dbReference type="GO" id="GO:0030170">
    <property type="term" value="F:pyridoxal phosphate binding"/>
    <property type="evidence" value="ECO:0007669"/>
    <property type="project" value="UniProtKB-UniRule"/>
</dbReference>
<dbReference type="PANTHER" id="PTHR30511">
    <property type="entry name" value="ALANINE RACEMASE"/>
    <property type="match status" value="1"/>
</dbReference>
<feature type="active site" description="Proton acceptor; specific for L-alanine" evidence="4">
    <location>
        <position position="268"/>
    </location>
</feature>
<dbReference type="InterPro" id="IPR020622">
    <property type="entry name" value="Ala_racemase_pyridoxalP-BS"/>
</dbReference>
<evidence type="ECO:0000256" key="6">
    <source>
        <dbReference type="PIRSR" id="PIRSR600821-52"/>
    </source>
</evidence>
<reference evidence="9" key="1">
    <citation type="submission" date="2017-09" db="EMBL/GenBank/DDBJ databases">
        <title>Depth-based differentiation of microbial function through sediment-hosted aquifers and enrichment of novel symbionts in the deep terrestrial subsurface.</title>
        <authorList>
            <person name="Probst A.J."/>
            <person name="Ladd B."/>
            <person name="Jarett J.K."/>
            <person name="Geller-Mcgrath D.E."/>
            <person name="Sieber C.M.K."/>
            <person name="Emerson J.B."/>
            <person name="Anantharaman K."/>
            <person name="Thomas B.C."/>
            <person name="Malmstrom R."/>
            <person name="Stieglmeier M."/>
            <person name="Klingl A."/>
            <person name="Woyke T."/>
            <person name="Ryan C.M."/>
            <person name="Banfield J.F."/>
        </authorList>
    </citation>
    <scope>NUCLEOTIDE SEQUENCE [LARGE SCALE GENOMIC DNA]</scope>
</reference>
<evidence type="ECO:0000256" key="3">
    <source>
        <dbReference type="ARBA" id="ARBA00023235"/>
    </source>
</evidence>
<dbReference type="Proteomes" id="UP000228700">
    <property type="component" value="Unassembled WGS sequence"/>
</dbReference>
<comment type="cofactor">
    <cofactor evidence="1 4 5">
        <name>pyridoxal 5'-phosphate</name>
        <dbReference type="ChEBI" id="CHEBI:597326"/>
    </cofactor>
</comment>
<comment type="function">
    <text evidence="4">Catalyzes the interconversion of L-alanine and D-alanine. May also act on other amino acids.</text>
</comment>
<dbReference type="NCBIfam" id="TIGR00492">
    <property type="entry name" value="alr"/>
    <property type="match status" value="1"/>
</dbReference>
<organism evidence="8 9">
    <name type="scientific">Candidatus Taylorbacteria bacterium CG10_big_fil_rev_8_21_14_0_10_41_48</name>
    <dbReference type="NCBI Taxonomy" id="1975024"/>
    <lineage>
        <taxon>Bacteria</taxon>
        <taxon>Candidatus Tayloriibacteriota</taxon>
    </lineage>
</organism>
<comment type="pathway">
    <text evidence="4">Amino-acid biosynthesis; D-alanine biosynthesis; D-alanine from L-alanine: step 1/1.</text>
</comment>
<dbReference type="InterPro" id="IPR001608">
    <property type="entry name" value="Ala_racemase_N"/>
</dbReference>
<comment type="caution">
    <text evidence="8">The sequence shown here is derived from an EMBL/GenBank/DDBJ whole genome shotgun (WGS) entry which is preliminary data.</text>
</comment>
<dbReference type="InterPro" id="IPR011079">
    <property type="entry name" value="Ala_racemase_C"/>
</dbReference>
<evidence type="ECO:0000313" key="9">
    <source>
        <dbReference type="Proteomes" id="UP000228700"/>
    </source>
</evidence>
<dbReference type="Pfam" id="PF01168">
    <property type="entry name" value="Ala_racemase_N"/>
    <property type="match status" value="1"/>
</dbReference>
<gene>
    <name evidence="8" type="primary">alr</name>
    <name evidence="8" type="ORF">COV01_02850</name>
</gene>
<keyword evidence="2 4" id="KW-0663">Pyridoxal phosphate</keyword>
<dbReference type="CDD" id="cd00430">
    <property type="entry name" value="PLPDE_III_AR"/>
    <property type="match status" value="1"/>
</dbReference>
<dbReference type="SUPFAM" id="SSF51419">
    <property type="entry name" value="PLP-binding barrel"/>
    <property type="match status" value="1"/>
</dbReference>
<evidence type="ECO:0000313" key="8">
    <source>
        <dbReference type="EMBL" id="PJE74020.1"/>
    </source>
</evidence>
<keyword evidence="3 4" id="KW-0413">Isomerase</keyword>
<feature type="binding site" evidence="4 6">
    <location>
        <position position="316"/>
    </location>
    <ligand>
        <name>substrate</name>
    </ligand>
</feature>
<dbReference type="EMBL" id="PFEQ01000013">
    <property type="protein sequence ID" value="PJE74020.1"/>
    <property type="molecule type" value="Genomic_DNA"/>
</dbReference>
<dbReference type="PRINTS" id="PR00992">
    <property type="entry name" value="ALARACEMASE"/>
</dbReference>
<dbReference type="EC" id="5.1.1.1" evidence="4"/>
<name>A0A2M8LBM6_9BACT</name>
<dbReference type="AlphaFoldDB" id="A0A2M8LBM6"/>
<feature type="domain" description="Alanine racemase C-terminal" evidence="7">
    <location>
        <begin position="247"/>
        <end position="375"/>
    </location>
</feature>
<evidence type="ECO:0000256" key="2">
    <source>
        <dbReference type="ARBA" id="ARBA00022898"/>
    </source>
</evidence>
<dbReference type="HAMAP" id="MF_01201">
    <property type="entry name" value="Ala_racemase"/>
    <property type="match status" value="1"/>
</dbReference>
<dbReference type="GO" id="GO:0005829">
    <property type="term" value="C:cytosol"/>
    <property type="evidence" value="ECO:0007669"/>
    <property type="project" value="TreeGrafter"/>
</dbReference>
<dbReference type="UniPathway" id="UPA00042">
    <property type="reaction ID" value="UER00497"/>
</dbReference>
<dbReference type="PROSITE" id="PS00395">
    <property type="entry name" value="ALANINE_RACEMASE"/>
    <property type="match status" value="1"/>
</dbReference>
<dbReference type="FunFam" id="3.20.20.10:FF:000002">
    <property type="entry name" value="Alanine racemase"/>
    <property type="match status" value="1"/>
</dbReference>
<dbReference type="InterPro" id="IPR029066">
    <property type="entry name" value="PLP-binding_barrel"/>
</dbReference>
<dbReference type="SUPFAM" id="SSF50621">
    <property type="entry name" value="Alanine racemase C-terminal domain-like"/>
    <property type="match status" value="1"/>
</dbReference>
<dbReference type="InterPro" id="IPR009006">
    <property type="entry name" value="Ala_racemase/Decarboxylase_C"/>
</dbReference>
<dbReference type="SMART" id="SM01005">
    <property type="entry name" value="Ala_racemase_C"/>
    <property type="match status" value="1"/>
</dbReference>
<dbReference type="InterPro" id="IPR000821">
    <property type="entry name" value="Ala_racemase"/>
</dbReference>
<evidence type="ECO:0000256" key="1">
    <source>
        <dbReference type="ARBA" id="ARBA00001933"/>
    </source>
</evidence>
<dbReference type="PANTHER" id="PTHR30511:SF0">
    <property type="entry name" value="ALANINE RACEMASE, CATABOLIC-RELATED"/>
    <property type="match status" value="1"/>
</dbReference>
<comment type="catalytic activity">
    <reaction evidence="4">
        <text>L-alanine = D-alanine</text>
        <dbReference type="Rhea" id="RHEA:20249"/>
        <dbReference type="ChEBI" id="CHEBI:57416"/>
        <dbReference type="ChEBI" id="CHEBI:57972"/>
        <dbReference type="EC" id="5.1.1.1"/>
    </reaction>
</comment>
<feature type="modified residue" description="N6-(pyridoxal phosphate)lysine" evidence="4 5">
    <location>
        <position position="39"/>
    </location>
</feature>
<protein>
    <recommendedName>
        <fullName evidence="4">Alanine racemase</fullName>
        <ecNumber evidence="4">5.1.1.1</ecNumber>
    </recommendedName>
</protein>
<dbReference type="Pfam" id="PF00842">
    <property type="entry name" value="Ala_racemase_C"/>
    <property type="match status" value="1"/>
</dbReference>
<feature type="binding site" evidence="4 6">
    <location>
        <position position="135"/>
    </location>
    <ligand>
        <name>substrate</name>
    </ligand>
</feature>
<dbReference type="Gene3D" id="2.40.37.10">
    <property type="entry name" value="Lyase, Ornithine Decarboxylase, Chain A, domain 1"/>
    <property type="match status" value="1"/>
</dbReference>
<dbReference type="GO" id="GO:0008784">
    <property type="term" value="F:alanine racemase activity"/>
    <property type="evidence" value="ECO:0007669"/>
    <property type="project" value="UniProtKB-UniRule"/>
</dbReference>
<feature type="active site" description="Proton acceptor; specific for D-alanine" evidence="4">
    <location>
        <position position="39"/>
    </location>
</feature>
<evidence type="ECO:0000259" key="7">
    <source>
        <dbReference type="SMART" id="SM01005"/>
    </source>
</evidence>
<comment type="similarity">
    <text evidence="4">Belongs to the alanine racemase family.</text>
</comment>
<sequence>MKKQSQHRTWVEIDTDALRENTETMKKLLSGKLLMSVVKSNAYGHGMTLSARAVLRGGADMLTVDDIDEALELRREDIKAPILVLGHIIPVRFREAVMKNISITISSIDSLEELMRQKFSRKPRIHIKFETGLHRQGISDTDMNRLLSALTSRKWNAVVEGVYTHFASMESPSEIEYSKEQARRFEAYIKMIYERGFEPLRHMSASSGILFSPEFHYDVARAGIVTYGLWPSPEIRNHARGVVLRPALSWKTIVSEVKSVKRGERVGYDLTYKLTKNSRIAVIPVGYWHGLPRALSNTGSVLVHGRHAPIIGRVSMDMTIIDVTDIKSVVAGDTVTLIGTDGKSSVSAEDMAGKADTINYEIVTRINPLIERIEI</sequence>
<accession>A0A2M8LBM6</accession>
<proteinExistence type="inferred from homology"/>
<evidence type="ECO:0000256" key="4">
    <source>
        <dbReference type="HAMAP-Rule" id="MF_01201"/>
    </source>
</evidence>
<dbReference type="GO" id="GO:0030632">
    <property type="term" value="P:D-alanine biosynthetic process"/>
    <property type="evidence" value="ECO:0007669"/>
    <property type="project" value="UniProtKB-UniRule"/>
</dbReference>
<evidence type="ECO:0000256" key="5">
    <source>
        <dbReference type="PIRSR" id="PIRSR600821-50"/>
    </source>
</evidence>
<dbReference type="Gene3D" id="3.20.20.10">
    <property type="entry name" value="Alanine racemase"/>
    <property type="match status" value="1"/>
</dbReference>